<evidence type="ECO:0000259" key="12">
    <source>
        <dbReference type="PROSITE" id="PS50146"/>
    </source>
</evidence>
<dbReference type="InterPro" id="IPR005218">
    <property type="entry name" value="Diacylglycerol/lipid_kinase"/>
</dbReference>
<sequence>MNHLLFVVNPISGGIDKSDLHHQIDGCCKTHQAEYSIIETKGKNDKERIADRIKELSPDIVIACGGDGTINLVANVLLGKDNVKLGILPLGSANGLATELDIPEDIEGSLEIILAGKTIHMDVLRINKKYISLHLSDIGFNAALIKRFEASGSRGKLAYARHFFATLFKKKTRKYQFDLGYTKFNQRAEMVVFANATKYGTGAVVNPEGHLDDGKFEICIFKPSPWYAMFSLAYHFFTGQMKRSRYVSILSAEELHLSTKKSDILQIDGEDLGEYKKVHVQIEPAQLHVIRG</sequence>
<gene>
    <name evidence="13" type="ORF">JL102_01110</name>
</gene>
<reference evidence="13" key="1">
    <citation type="submission" date="2021-01" db="EMBL/GenBank/DDBJ databases">
        <title>Fulvivirga kasyanovii gen. nov., sp nov., a novel member of the phylum Bacteroidetes isolated from seawater in a mussel farm.</title>
        <authorList>
            <person name="Zhao L.-H."/>
            <person name="Wang Z.-J."/>
        </authorList>
    </citation>
    <scope>NUCLEOTIDE SEQUENCE</scope>
    <source>
        <strain evidence="13">2943</strain>
    </source>
</reference>
<evidence type="ECO:0000313" key="13">
    <source>
        <dbReference type="EMBL" id="MBL3654710.1"/>
    </source>
</evidence>
<dbReference type="InterPro" id="IPR016064">
    <property type="entry name" value="NAD/diacylglycerol_kinase_sf"/>
</dbReference>
<keyword evidence="14" id="KW-1185">Reference proteome</keyword>
<dbReference type="Pfam" id="PF19279">
    <property type="entry name" value="YegS_C"/>
    <property type="match status" value="1"/>
</dbReference>
<dbReference type="PANTHER" id="PTHR12358:SF106">
    <property type="entry name" value="LIPID KINASE YEGS"/>
    <property type="match status" value="1"/>
</dbReference>
<accession>A0A937F2V0</accession>
<comment type="caution">
    <text evidence="13">The sequence shown here is derived from an EMBL/GenBank/DDBJ whole genome shotgun (WGS) entry which is preliminary data.</text>
</comment>
<dbReference type="Gene3D" id="2.60.200.40">
    <property type="match status" value="1"/>
</dbReference>
<dbReference type="InterPro" id="IPR001206">
    <property type="entry name" value="Diacylglycerol_kinase_cat_dom"/>
</dbReference>
<evidence type="ECO:0000256" key="7">
    <source>
        <dbReference type="ARBA" id="ARBA00022840"/>
    </source>
</evidence>
<keyword evidence="2" id="KW-0444">Lipid biosynthesis</keyword>
<dbReference type="GO" id="GO:0008654">
    <property type="term" value="P:phospholipid biosynthetic process"/>
    <property type="evidence" value="ECO:0007669"/>
    <property type="project" value="UniProtKB-KW"/>
</dbReference>
<feature type="domain" description="DAGKc" evidence="12">
    <location>
        <begin position="1"/>
        <end position="130"/>
    </location>
</feature>
<evidence type="ECO:0000256" key="8">
    <source>
        <dbReference type="ARBA" id="ARBA00022842"/>
    </source>
</evidence>
<dbReference type="Proteomes" id="UP000659388">
    <property type="component" value="Unassembled WGS sequence"/>
</dbReference>
<dbReference type="NCBIfam" id="TIGR00147">
    <property type="entry name" value="YegS/Rv2252/BmrU family lipid kinase"/>
    <property type="match status" value="1"/>
</dbReference>
<keyword evidence="8" id="KW-0460">Magnesium</keyword>
<dbReference type="Pfam" id="PF00781">
    <property type="entry name" value="DAGK_cat"/>
    <property type="match status" value="1"/>
</dbReference>
<dbReference type="InterPro" id="IPR017438">
    <property type="entry name" value="ATP-NAD_kinase_N"/>
</dbReference>
<dbReference type="GO" id="GO:0016301">
    <property type="term" value="F:kinase activity"/>
    <property type="evidence" value="ECO:0007669"/>
    <property type="project" value="UniProtKB-KW"/>
</dbReference>
<keyword evidence="7" id="KW-0067">ATP-binding</keyword>
<keyword evidence="6 13" id="KW-0418">Kinase</keyword>
<evidence type="ECO:0000256" key="6">
    <source>
        <dbReference type="ARBA" id="ARBA00022777"/>
    </source>
</evidence>
<dbReference type="GO" id="GO:0046872">
    <property type="term" value="F:metal ion binding"/>
    <property type="evidence" value="ECO:0007669"/>
    <property type="project" value="UniProtKB-KW"/>
</dbReference>
<dbReference type="GO" id="GO:0005886">
    <property type="term" value="C:plasma membrane"/>
    <property type="evidence" value="ECO:0007669"/>
    <property type="project" value="TreeGrafter"/>
</dbReference>
<evidence type="ECO:0000256" key="5">
    <source>
        <dbReference type="ARBA" id="ARBA00022741"/>
    </source>
</evidence>
<evidence type="ECO:0000256" key="1">
    <source>
        <dbReference type="ARBA" id="ARBA00001946"/>
    </source>
</evidence>
<keyword evidence="4" id="KW-0479">Metal-binding</keyword>
<evidence type="ECO:0000313" key="14">
    <source>
        <dbReference type="Proteomes" id="UP000659388"/>
    </source>
</evidence>
<keyword evidence="9" id="KW-0443">Lipid metabolism</keyword>
<evidence type="ECO:0000256" key="3">
    <source>
        <dbReference type="ARBA" id="ARBA00022679"/>
    </source>
</evidence>
<dbReference type="GO" id="GO:0005524">
    <property type="term" value="F:ATP binding"/>
    <property type="evidence" value="ECO:0007669"/>
    <property type="project" value="UniProtKB-KW"/>
</dbReference>
<dbReference type="InterPro" id="IPR045540">
    <property type="entry name" value="YegS/DAGK_C"/>
</dbReference>
<keyword evidence="5" id="KW-0547">Nucleotide-binding</keyword>
<dbReference type="RefSeq" id="WP_202241771.1">
    <property type="nucleotide sequence ID" value="NZ_JAESIY010000001.1"/>
</dbReference>
<comment type="cofactor">
    <cofactor evidence="1">
        <name>Mg(2+)</name>
        <dbReference type="ChEBI" id="CHEBI:18420"/>
    </cofactor>
</comment>
<protein>
    <submittedName>
        <fullName evidence="13">YegS/Rv2252/BmrU family lipid kinase</fullName>
    </submittedName>
</protein>
<dbReference type="AlphaFoldDB" id="A0A937F2V0"/>
<dbReference type="Gene3D" id="3.40.50.10330">
    <property type="entry name" value="Probable inorganic polyphosphate/atp-NAD kinase, domain 1"/>
    <property type="match status" value="1"/>
</dbReference>
<organism evidence="13 14">
    <name type="scientific">Fulvivirga sediminis</name>
    <dbReference type="NCBI Taxonomy" id="2803949"/>
    <lineage>
        <taxon>Bacteria</taxon>
        <taxon>Pseudomonadati</taxon>
        <taxon>Bacteroidota</taxon>
        <taxon>Cytophagia</taxon>
        <taxon>Cytophagales</taxon>
        <taxon>Fulvivirgaceae</taxon>
        <taxon>Fulvivirga</taxon>
    </lineage>
</organism>
<evidence type="ECO:0000256" key="4">
    <source>
        <dbReference type="ARBA" id="ARBA00022723"/>
    </source>
</evidence>
<dbReference type="EMBL" id="JAESIY010000001">
    <property type="protein sequence ID" value="MBL3654710.1"/>
    <property type="molecule type" value="Genomic_DNA"/>
</dbReference>
<evidence type="ECO:0000256" key="2">
    <source>
        <dbReference type="ARBA" id="ARBA00022516"/>
    </source>
</evidence>
<dbReference type="SMART" id="SM00046">
    <property type="entry name" value="DAGKc"/>
    <property type="match status" value="1"/>
</dbReference>
<evidence type="ECO:0000256" key="11">
    <source>
        <dbReference type="ARBA" id="ARBA00023264"/>
    </source>
</evidence>
<keyword evidence="11" id="KW-1208">Phospholipid metabolism</keyword>
<proteinExistence type="predicted"/>
<evidence type="ECO:0000256" key="9">
    <source>
        <dbReference type="ARBA" id="ARBA00023098"/>
    </source>
</evidence>
<keyword evidence="3" id="KW-0808">Transferase</keyword>
<dbReference type="SUPFAM" id="SSF111331">
    <property type="entry name" value="NAD kinase/diacylglycerol kinase-like"/>
    <property type="match status" value="1"/>
</dbReference>
<dbReference type="InterPro" id="IPR050187">
    <property type="entry name" value="Lipid_Phosphate_FormReg"/>
</dbReference>
<dbReference type="PANTHER" id="PTHR12358">
    <property type="entry name" value="SPHINGOSINE KINASE"/>
    <property type="match status" value="1"/>
</dbReference>
<dbReference type="PROSITE" id="PS50146">
    <property type="entry name" value="DAGK"/>
    <property type="match status" value="1"/>
</dbReference>
<evidence type="ECO:0000256" key="10">
    <source>
        <dbReference type="ARBA" id="ARBA00023209"/>
    </source>
</evidence>
<name>A0A937F2V0_9BACT</name>
<keyword evidence="10" id="KW-0594">Phospholipid biosynthesis</keyword>